<gene>
    <name evidence="3" type="ORF">GCM10007966_11550</name>
</gene>
<dbReference type="InterPro" id="IPR012354">
    <property type="entry name" value="Esterase_lipase"/>
</dbReference>
<dbReference type="Pfam" id="PF12697">
    <property type="entry name" value="Abhydrolase_6"/>
    <property type="match status" value="1"/>
</dbReference>
<accession>A0A917JSF3</accession>
<feature type="active site" description="Charge relay system" evidence="1">
    <location>
        <position position="243"/>
    </location>
</feature>
<name>A0A917JSF3_9GAMM</name>
<dbReference type="AlphaFoldDB" id="A0A917JSF3"/>
<dbReference type="Gene3D" id="3.40.50.1820">
    <property type="entry name" value="alpha/beta hydrolase"/>
    <property type="match status" value="1"/>
</dbReference>
<dbReference type="InterPro" id="IPR000073">
    <property type="entry name" value="AB_hydrolase_1"/>
</dbReference>
<keyword evidence="4" id="KW-1185">Reference proteome</keyword>
<dbReference type="EMBL" id="BMOB01000004">
    <property type="protein sequence ID" value="GGI84704.1"/>
    <property type="molecule type" value="Genomic_DNA"/>
</dbReference>
<dbReference type="InterPro" id="IPR029058">
    <property type="entry name" value="AB_hydrolase_fold"/>
</dbReference>
<organism evidence="3 4">
    <name type="scientific">Legionella impletisoli</name>
    <dbReference type="NCBI Taxonomy" id="343510"/>
    <lineage>
        <taxon>Bacteria</taxon>
        <taxon>Pseudomonadati</taxon>
        <taxon>Pseudomonadota</taxon>
        <taxon>Gammaproteobacteria</taxon>
        <taxon>Legionellales</taxon>
        <taxon>Legionellaceae</taxon>
        <taxon>Legionella</taxon>
    </lineage>
</organism>
<dbReference type="SUPFAM" id="SSF53474">
    <property type="entry name" value="alpha/beta-Hydrolases"/>
    <property type="match status" value="1"/>
</dbReference>
<dbReference type="PANTHER" id="PTHR43798:SF33">
    <property type="entry name" value="HYDROLASE, PUTATIVE (AFU_ORTHOLOGUE AFUA_2G14860)-RELATED"/>
    <property type="match status" value="1"/>
</dbReference>
<dbReference type="PIRSF" id="PIRSF017388">
    <property type="entry name" value="Esterase_lipase"/>
    <property type="match status" value="1"/>
</dbReference>
<protein>
    <recommendedName>
        <fullName evidence="2">AB hydrolase-1 domain-containing protein</fullName>
    </recommendedName>
</protein>
<comment type="caution">
    <text evidence="3">The sequence shown here is derived from an EMBL/GenBank/DDBJ whole genome shotgun (WGS) entry which is preliminary data.</text>
</comment>
<dbReference type="GO" id="GO:0052689">
    <property type="term" value="F:carboxylic ester hydrolase activity"/>
    <property type="evidence" value="ECO:0007669"/>
    <property type="project" value="InterPro"/>
</dbReference>
<dbReference type="RefSeq" id="WP_131776571.1">
    <property type="nucleotide sequence ID" value="NZ_BMOB01000004.1"/>
</dbReference>
<feature type="active site" description="Nucleophile" evidence="1">
    <location>
        <position position="114"/>
    </location>
</feature>
<evidence type="ECO:0000259" key="2">
    <source>
        <dbReference type="Pfam" id="PF12697"/>
    </source>
</evidence>
<proteinExistence type="predicted"/>
<dbReference type="InterPro" id="IPR050266">
    <property type="entry name" value="AB_hydrolase_sf"/>
</dbReference>
<dbReference type="PANTHER" id="PTHR43798">
    <property type="entry name" value="MONOACYLGLYCEROL LIPASE"/>
    <property type="match status" value="1"/>
</dbReference>
<dbReference type="Proteomes" id="UP000630149">
    <property type="component" value="Unassembled WGS sequence"/>
</dbReference>
<evidence type="ECO:0000256" key="1">
    <source>
        <dbReference type="PIRSR" id="PIRSR017388-1"/>
    </source>
</evidence>
<reference evidence="3" key="2">
    <citation type="submission" date="2020-09" db="EMBL/GenBank/DDBJ databases">
        <authorList>
            <person name="Sun Q."/>
            <person name="Ohkuma M."/>
        </authorList>
    </citation>
    <scope>NUCLEOTIDE SEQUENCE</scope>
    <source>
        <strain evidence="3">JCM 13919</strain>
    </source>
</reference>
<feature type="active site" description="Charge relay system" evidence="1">
    <location>
        <position position="215"/>
    </location>
</feature>
<dbReference type="GO" id="GO:0016020">
    <property type="term" value="C:membrane"/>
    <property type="evidence" value="ECO:0007669"/>
    <property type="project" value="TreeGrafter"/>
</dbReference>
<evidence type="ECO:0000313" key="4">
    <source>
        <dbReference type="Proteomes" id="UP000630149"/>
    </source>
</evidence>
<evidence type="ECO:0000313" key="3">
    <source>
        <dbReference type="EMBL" id="GGI84704.1"/>
    </source>
</evidence>
<dbReference type="OrthoDB" id="9786110at2"/>
<reference evidence="3" key="1">
    <citation type="journal article" date="2014" name="Int. J. Syst. Evol. Microbiol.">
        <title>Complete genome sequence of Corynebacterium casei LMG S-19264T (=DSM 44701T), isolated from a smear-ripened cheese.</title>
        <authorList>
            <consortium name="US DOE Joint Genome Institute (JGI-PGF)"/>
            <person name="Walter F."/>
            <person name="Albersmeier A."/>
            <person name="Kalinowski J."/>
            <person name="Ruckert C."/>
        </authorList>
    </citation>
    <scope>NUCLEOTIDE SEQUENCE</scope>
    <source>
        <strain evidence="3">JCM 13919</strain>
    </source>
</reference>
<feature type="domain" description="AB hydrolase-1" evidence="2">
    <location>
        <begin position="40"/>
        <end position="248"/>
    </location>
</feature>
<sequence>MDIDDFRYMWRGKAIRSLSKEQSAWLAPIDHRKEPRERALLLLHGFSSSPAVYRELMPTFSRLYDAVLCPALPGHATHLAAFAKVEAHEWVHAAEEACEALIKDYPKVDVMGLSLGGLLACHLANRFSLHHLYLLAPALSLQLNIPLAITLAKLLRTLGFKTLRNRAGNLRTNRAAEIAYRHLPIATIIEILTLIKEFKFSPPKCPVDVFLGAYDEVVDSHEVEKYFDKLSNVDIHWLQNSAHILPLDGDIDRIIARLKQNSKKENPILSQENAS</sequence>